<accession>A0A498LC78</accession>
<feature type="coiled-coil region" evidence="1">
    <location>
        <begin position="502"/>
        <end position="966"/>
    </location>
</feature>
<dbReference type="Gene3D" id="1.10.418.10">
    <property type="entry name" value="Calponin-like domain"/>
    <property type="match status" value="2"/>
</dbReference>
<reference evidence="3 4" key="1">
    <citation type="submission" date="2018-03" db="EMBL/GenBank/DDBJ databases">
        <title>Draft genome sequence of Rohu Carp (Labeo rohita).</title>
        <authorList>
            <person name="Das P."/>
            <person name="Kushwaha B."/>
            <person name="Joshi C.G."/>
            <person name="Kumar D."/>
            <person name="Nagpure N.S."/>
            <person name="Sahoo L."/>
            <person name="Das S.P."/>
            <person name="Bit A."/>
            <person name="Patnaik S."/>
            <person name="Meher P.K."/>
            <person name="Jayasankar P."/>
            <person name="Koringa P.G."/>
            <person name="Patel N.V."/>
            <person name="Hinsu A.T."/>
            <person name="Kumar R."/>
            <person name="Pandey M."/>
            <person name="Agarwal S."/>
            <person name="Srivastava S."/>
            <person name="Singh M."/>
            <person name="Iquebal M.A."/>
            <person name="Jaiswal S."/>
            <person name="Angadi U.B."/>
            <person name="Kumar N."/>
            <person name="Raza M."/>
            <person name="Shah T.M."/>
            <person name="Rai A."/>
            <person name="Jena J.K."/>
        </authorList>
    </citation>
    <scope>NUCLEOTIDE SEQUENCE [LARGE SCALE GENOMIC DNA]</scope>
    <source>
        <strain evidence="3">DASCIFA01</strain>
        <tissue evidence="3">Testis</tissue>
    </source>
</reference>
<protein>
    <submittedName>
        <fullName evidence="3">Girdin isoform X1</fullName>
    </submittedName>
</protein>
<feature type="compositionally biased region" description="Polar residues" evidence="2">
    <location>
        <begin position="1452"/>
        <end position="1465"/>
    </location>
</feature>
<keyword evidence="5" id="KW-1267">Proteomics identification</keyword>
<feature type="compositionally biased region" description="Basic and acidic residues" evidence="2">
    <location>
        <begin position="1756"/>
        <end position="1766"/>
    </location>
</feature>
<dbReference type="GO" id="GO:0008017">
    <property type="term" value="F:microtubule binding"/>
    <property type="evidence" value="ECO:0007669"/>
    <property type="project" value="TreeGrafter"/>
</dbReference>
<gene>
    <name evidence="3" type="ORF">ROHU_013436</name>
</gene>
<feature type="compositionally biased region" description="Polar residues" evidence="2">
    <location>
        <begin position="1157"/>
        <end position="1166"/>
    </location>
</feature>
<feature type="region of interest" description="Disordered" evidence="2">
    <location>
        <begin position="1157"/>
        <end position="1178"/>
    </location>
</feature>
<evidence type="ECO:0007829" key="5">
    <source>
        <dbReference type="PeptideAtlas" id="A0A498LC78"/>
    </source>
</evidence>
<dbReference type="GO" id="GO:0031122">
    <property type="term" value="P:cytoplasmic microtubule organization"/>
    <property type="evidence" value="ECO:0007669"/>
    <property type="project" value="TreeGrafter"/>
</dbReference>
<feature type="compositionally biased region" description="Low complexity" evidence="2">
    <location>
        <begin position="1475"/>
        <end position="1486"/>
    </location>
</feature>
<dbReference type="Proteomes" id="UP000290572">
    <property type="component" value="Unassembled WGS sequence"/>
</dbReference>
<dbReference type="STRING" id="84645.A0A498LC78"/>
<dbReference type="GO" id="GO:0005813">
    <property type="term" value="C:centrosome"/>
    <property type="evidence" value="ECO:0007669"/>
    <property type="project" value="TreeGrafter"/>
</dbReference>
<dbReference type="PANTHER" id="PTHR18947">
    <property type="entry name" value="HOOK PROTEINS"/>
    <property type="match status" value="1"/>
</dbReference>
<comment type="caution">
    <text evidence="3">The sequence shown here is derived from an EMBL/GenBank/DDBJ whole genome shotgun (WGS) entry which is preliminary data.</text>
</comment>
<dbReference type="GO" id="GO:0030705">
    <property type="term" value="P:cytoskeleton-dependent intracellular transport"/>
    <property type="evidence" value="ECO:0007669"/>
    <property type="project" value="TreeGrafter"/>
</dbReference>
<feature type="region of interest" description="Disordered" evidence="2">
    <location>
        <begin position="1444"/>
        <end position="1491"/>
    </location>
</feature>
<feature type="region of interest" description="Disordered" evidence="2">
    <location>
        <begin position="1045"/>
        <end position="1074"/>
    </location>
</feature>
<evidence type="ECO:0000313" key="3">
    <source>
        <dbReference type="EMBL" id="RXN03417.1"/>
    </source>
</evidence>
<dbReference type="SUPFAM" id="SSF116907">
    <property type="entry name" value="Hook domain"/>
    <property type="match status" value="1"/>
</dbReference>
<keyword evidence="1" id="KW-0175">Coiled coil</keyword>
<dbReference type="InterPro" id="IPR036872">
    <property type="entry name" value="CH_dom_sf"/>
</dbReference>
<feature type="region of interest" description="Disordered" evidence="2">
    <location>
        <begin position="1855"/>
        <end position="1907"/>
    </location>
</feature>
<feature type="coiled-coil region" evidence="1">
    <location>
        <begin position="1226"/>
        <end position="1421"/>
    </location>
</feature>
<evidence type="ECO:0000313" key="4">
    <source>
        <dbReference type="Proteomes" id="UP000290572"/>
    </source>
</evidence>
<feature type="compositionally biased region" description="Low complexity" evidence="2">
    <location>
        <begin position="1717"/>
        <end position="1729"/>
    </location>
</feature>
<keyword evidence="4" id="KW-1185">Reference proteome</keyword>
<proteinExistence type="evidence at protein level"/>
<feature type="region of interest" description="Disordered" evidence="2">
    <location>
        <begin position="1581"/>
        <end position="1810"/>
    </location>
</feature>
<name>A0A498LC78_LABRO</name>
<evidence type="ECO:0000256" key="1">
    <source>
        <dbReference type="SAM" id="Coils"/>
    </source>
</evidence>
<dbReference type="GO" id="GO:0005737">
    <property type="term" value="C:cytoplasm"/>
    <property type="evidence" value="ECO:0007669"/>
    <property type="project" value="TreeGrafter"/>
</dbReference>
<evidence type="ECO:0000256" key="2">
    <source>
        <dbReference type="SAM" id="MobiDB-lite"/>
    </source>
</evidence>
<dbReference type="GO" id="GO:0051959">
    <property type="term" value="F:dynein light intermediate chain binding"/>
    <property type="evidence" value="ECO:0007669"/>
    <property type="project" value="TreeGrafter"/>
</dbReference>
<feature type="compositionally biased region" description="Polar residues" evidence="2">
    <location>
        <begin position="1587"/>
        <end position="1619"/>
    </location>
</feature>
<sequence length="1907" mass="216091">MKASSWTTKAIHAFQSLKEALTSSPILIPKEDDLGSSVIPSDSIHVPVSNKKFTQTLPLYSHPMDKMEHEVFTPLLEDFLQSPLVCWVKTVSPLGSDGSHLSEFMTLVDGVYLNDIMIEINPKSSVQRPHRKVNNDPTLRIQNLSILVQQIKSCYQCNRKEEYIDRIQTLDLDTQAAIAAHIQEENVFDLQCVEESESVPHDKDAIFRQLTFNLKRLMIVSLTLERDCGHVPSALHAAPSPSESPSMRRTESVQHLSVELADAKAKIRRLRQELEEKTEQLMDCRQELEHMETEVKRLQQDNLQLLCDARSLRAYRDELDALREKAVRVDKLESEVTRYKEKLHDIEFYRTRVEELKEDNQVLLETKSMLEDQLESFRARSDKHHELEKENLQLKNKIHDMEMERDVDRKRMEELLEENLTLEMAQKQSMDESVHLGWELEQLSKTTPELTEGCFLNEYDFDRRLTVSVDRKRDSETCCVLVNAVPQKSLGHEVNDLTSSQLLKLEKENQMLLKSVEELKASSESGTRLRLEKDNQKLSQQLEQLRVELTADRESLRSAESLSTDLLKEKAQLEKTLETLQQNSDRQVKGLEQENEHLNQTITSLRQRSQVSAEARVKDIEKENRVLHESIKETSSKLNKVEFERKQLRKDLEHYKEKGERAEELEMEVHRLEREKEGLQKRLAALAITCGKVEVLEKENAELEAESRKLKKAADGLRNVSYQLEVLEKENTQLDEENLELRRMVESLRSTGAKAAQLELENKELENERSQLKKSLDLLKASSKKNERLEVSYQSLDAENQRLQKALENGSRKIQQLEGELQDVEVENQNLQQSLEELKISSKGLEQLAQENAALEQENAQLEKDKKQLEKENKRLRQQAEIKDSKLDEDNLRISHLEKENRTLGKEVVALKDVCGRMKDLEKDNKELVKQATIDKKTLVTLREELVNEKLKTQQINNDLEKLTHELEKIGLNKDGLLGDEESSDDRFKLLECKLESTLKSSLEIKAEKIAALEARLQESSNLNQQLRQELKTVKKNYEALRQRQEEECSAQSSPARGREDAQSASKWEKESQEATRELLRVKDRLIEVERNNATLQAEKQALRTQLKQLESQSSNLQAQILALQRQTASLQENNTTLQTQNAKLQVENSTLNSQSAALMSQNAQLQTQQSSTESERDAAIREKEELRTVYDLLLHDHEKLSALHERQASEYEDLIGKHGELKSGHKSLELQHRSLENRYNQLLKQKTELEELERELKAEREKMISDSKSHQDTAAQYHKLRDEHHTLNSTYQQLLKDNELLQTDHKTLKSQLNTARLEQTRLEAEFSKLKEQYQQLDITSTKLTNQCELLSQLKGNLEEENRHLLDQIQTLMLQNRTLLEQTMESKDLFHVEQRQYIDKLNELRRQKEKLEEKIMDQYKFYDPSPPRRRGNWITLKMRKLIKPKSRERMRSLTQTPPRSESSEGFLTLPHPDSQDSSSIGSGSNSLEDTLTHRSSTMNDLLQTMALSEGQWSSSTDHLEAPDEAIGAQHGKEFGSMDYSSTAADYAGLTLTRGARHRSETGNAMSSDDITQISSEESSALRAQGVMNGSASRPHSESSGDVSVSLDSPVRQTSAQHSSVDGKRRAKSAGSEMVSLQQFLDESTEPAEDALSAQSSCPSGAAPQASKERAKSRGILRSASGKAPASDFGGARAGQPGRPSLRKAESTRARGSAPPRASLSSQSKAVSVSERLDSSSGLPRASSVISTAEGTVRRTSIHDLLSKDSRQPVLVDPSPSRTKSASSEYGPDPQAPDAALPKSASMPCSVEEPELSSLQAFLGPSFTVDSIFLDSIFSEPAVTGGARNQAILSLNTSLVSNISGPPHKAPSSKRGGGGTSSDERPADAEPEAEAGFPSEDGQSLWYEYGCV</sequence>
<feature type="coiled-coil region" evidence="1">
    <location>
        <begin position="253"/>
        <end position="418"/>
    </location>
</feature>
<feature type="compositionally biased region" description="Basic and acidic residues" evidence="2">
    <location>
        <begin position="1057"/>
        <end position="1074"/>
    </location>
</feature>
<organism evidence="3 4">
    <name type="scientific">Labeo rohita</name>
    <name type="common">Indian major carp</name>
    <name type="synonym">Cyprinus rohita</name>
    <dbReference type="NCBI Taxonomy" id="84645"/>
    <lineage>
        <taxon>Eukaryota</taxon>
        <taxon>Metazoa</taxon>
        <taxon>Chordata</taxon>
        <taxon>Craniata</taxon>
        <taxon>Vertebrata</taxon>
        <taxon>Euteleostomi</taxon>
        <taxon>Actinopterygii</taxon>
        <taxon>Neopterygii</taxon>
        <taxon>Teleostei</taxon>
        <taxon>Ostariophysi</taxon>
        <taxon>Cypriniformes</taxon>
        <taxon>Cyprinidae</taxon>
        <taxon>Labeoninae</taxon>
        <taxon>Labeonini</taxon>
        <taxon>Labeo</taxon>
    </lineage>
</organism>
<dbReference type="PANTHER" id="PTHR18947:SF30">
    <property type="entry name" value="GIRDIN"/>
    <property type="match status" value="1"/>
</dbReference>
<dbReference type="EMBL" id="QBIY01013482">
    <property type="protein sequence ID" value="RXN03417.1"/>
    <property type="molecule type" value="Genomic_DNA"/>
</dbReference>